<dbReference type="Pfam" id="PF18011">
    <property type="entry name" value="Catalase_C"/>
    <property type="match status" value="1"/>
</dbReference>
<comment type="function">
    <text evidence="10">Decomposes hydrogen peroxide into water and oxygen; serves to protect cells from the toxic effects of hydrogen peroxide.</text>
</comment>
<name>A0A918F383_9DEIO</name>
<dbReference type="AlphaFoldDB" id="A0A918F383"/>
<dbReference type="InterPro" id="IPR010582">
    <property type="entry name" value="Catalase_immune_responsive"/>
</dbReference>
<dbReference type="GO" id="GO:0005829">
    <property type="term" value="C:cytosol"/>
    <property type="evidence" value="ECO:0007669"/>
    <property type="project" value="TreeGrafter"/>
</dbReference>
<feature type="binding site" description="axial binding residue" evidence="12">
    <location>
        <position position="360"/>
    </location>
    <ligand>
        <name>heme</name>
        <dbReference type="ChEBI" id="CHEBI:30413"/>
    </ligand>
    <ligandPart>
        <name>Fe</name>
        <dbReference type="ChEBI" id="CHEBI:18248"/>
    </ligandPart>
</feature>
<dbReference type="PANTHER" id="PTHR42821">
    <property type="entry name" value="CATALASE"/>
    <property type="match status" value="1"/>
</dbReference>
<evidence type="ECO:0000256" key="11">
    <source>
        <dbReference type="PIRSR" id="PIRSR038927-1"/>
    </source>
</evidence>
<dbReference type="InterPro" id="IPR011614">
    <property type="entry name" value="Catalase_core"/>
</dbReference>
<dbReference type="InterPro" id="IPR002226">
    <property type="entry name" value="Catalase_haem_BS"/>
</dbReference>
<evidence type="ECO:0000256" key="12">
    <source>
        <dbReference type="PIRSR" id="PIRSR038927-2"/>
    </source>
</evidence>
<dbReference type="Gene3D" id="1.20.1370.20">
    <property type="match status" value="1"/>
</dbReference>
<dbReference type="InterPro" id="IPR018028">
    <property type="entry name" value="Catalase"/>
</dbReference>
<feature type="active site" evidence="11">
    <location>
        <position position="146"/>
    </location>
</feature>
<dbReference type="GO" id="GO:0042744">
    <property type="term" value="P:hydrogen peroxide catabolic process"/>
    <property type="evidence" value="ECO:0007669"/>
    <property type="project" value="UniProtKB-UniRule"/>
</dbReference>
<dbReference type="EC" id="1.11.1.6" evidence="3 10"/>
<keyword evidence="5 10" id="KW-0349">Heme</keyword>
<keyword evidence="18" id="KW-1185">Reference proteome</keyword>
<sequence>MAKKSDAQSKQADLARAVTPPGKAMTDNLGHPVSDDQNSLRAGPRGPTLLEDFLLREKIHHFDHERIPERVVHARGAAAHGYFELTTSLSQYTHAQVLNEVGVQTPVFVRFSTVAGSRGSADTARDVRGFAVRMYTQQGNWDIVGNNIPVFFIQDAIKFPDLIHSVKPEPHNEIPQAASAHDTFYDFISLTPESMHMLMWVHSDRAIPRSFDTMEGFGVHTFRLINAAGESHFVKFHWKPALGVHSLVWDEAQRIAGKDPDFHRRNMWETIEKGGTLEWELGVQVFTSEQALKWDFDVLDASKLVPEDLVPVQRIGKLVLNRNTENYFAETEQVAFMTTNIVPGIDFSDDPLLQGRNFSYLDTQLSRLGSPNWPELPINRPLVTVSNNQRDGHMRHTINPGRVSYFPNTLGGGLPAEVPASAGGFVSYPEQVSGPKLRIRADSFADHYGQARLFWNSMTPIEKEHIAHSLQFELSKVETRDIRVRMLDHLERINEVLASQVALALGEPPRSKQTAEPGGAGSADSAAEAALLAKATTPTTASGKLQRAKALSQEEGQPKSAKGRKVAILAADGVNAAQVKAVQAALEAKGAVGEVVGNHLGDLGDGVTATKTLGNTDAVLFDAVLVPGGAKSVQTLMRRGDAFAFLGEAFKHAKPVGALGEGVEVLTASEVGRLLRSGTPNAADKSGDAVGTLSQVGSAAVASGPAAAQLAEQGVIVGSNGGTDAAIQKFVAALAHHRYWNRPQVAQIPV</sequence>
<keyword evidence="9 10" id="KW-0376">Hydrogen peroxide</keyword>
<evidence type="ECO:0000256" key="14">
    <source>
        <dbReference type="RuleBase" id="RU000498"/>
    </source>
</evidence>
<comment type="caution">
    <text evidence="17">The sequence shown here is derived from an EMBL/GenBank/DDBJ whole genome shotgun (WGS) entry which is preliminary data.</text>
</comment>
<dbReference type="Gene3D" id="2.40.180.10">
    <property type="entry name" value="Catalase core domain"/>
    <property type="match status" value="1"/>
</dbReference>
<evidence type="ECO:0000256" key="5">
    <source>
        <dbReference type="ARBA" id="ARBA00022617"/>
    </source>
</evidence>
<dbReference type="SUPFAM" id="SSF52317">
    <property type="entry name" value="Class I glutamine amidotransferase-like"/>
    <property type="match status" value="1"/>
</dbReference>
<dbReference type="Proteomes" id="UP000603865">
    <property type="component" value="Unassembled WGS sequence"/>
</dbReference>
<dbReference type="SUPFAM" id="SSF56634">
    <property type="entry name" value="Heme-dependent catalase-like"/>
    <property type="match status" value="1"/>
</dbReference>
<dbReference type="InterPro" id="IPR043156">
    <property type="entry name" value="Catalase_clade2_helical"/>
</dbReference>
<evidence type="ECO:0000256" key="7">
    <source>
        <dbReference type="ARBA" id="ARBA00023002"/>
    </source>
</evidence>
<dbReference type="GO" id="GO:0006979">
    <property type="term" value="P:response to oxidative stress"/>
    <property type="evidence" value="ECO:0007669"/>
    <property type="project" value="InterPro"/>
</dbReference>
<comment type="catalytic activity">
    <reaction evidence="10 14">
        <text>2 H2O2 = O2 + 2 H2O</text>
        <dbReference type="Rhea" id="RHEA:20309"/>
        <dbReference type="ChEBI" id="CHEBI:15377"/>
        <dbReference type="ChEBI" id="CHEBI:15379"/>
        <dbReference type="ChEBI" id="CHEBI:16240"/>
        <dbReference type="EC" id="1.11.1.6"/>
    </reaction>
</comment>
<keyword evidence="6 10" id="KW-0479">Metal-binding</keyword>
<dbReference type="InterPro" id="IPR024712">
    <property type="entry name" value="Catalase_clade2"/>
</dbReference>
<dbReference type="PROSITE" id="PS51402">
    <property type="entry name" value="CATALASE_3"/>
    <property type="match status" value="1"/>
</dbReference>
<dbReference type="InterPro" id="IPR024708">
    <property type="entry name" value="Catalase_AS"/>
</dbReference>
<feature type="binding site" evidence="13">
    <location>
        <position position="367"/>
    </location>
    <ligand>
        <name>heme</name>
        <dbReference type="ChEBI" id="CHEBI:30413"/>
    </ligand>
</feature>
<evidence type="ECO:0000256" key="10">
    <source>
        <dbReference type="PIRNR" id="PIRNR038927"/>
    </source>
</evidence>
<evidence type="ECO:0000256" key="3">
    <source>
        <dbReference type="ARBA" id="ARBA00012314"/>
    </source>
</evidence>
<keyword evidence="8 10" id="KW-0408">Iron</keyword>
<feature type="binding site" evidence="13">
    <location>
        <position position="70"/>
    </location>
    <ligand>
        <name>heme</name>
        <dbReference type="ChEBI" id="CHEBI:30413"/>
    </ligand>
</feature>
<dbReference type="Pfam" id="PF06628">
    <property type="entry name" value="Catalase-rel"/>
    <property type="match status" value="1"/>
</dbReference>
<dbReference type="InterPro" id="IPR020835">
    <property type="entry name" value="Catalase_sf"/>
</dbReference>
<feature type="region of interest" description="Disordered" evidence="15">
    <location>
        <begin position="507"/>
        <end position="526"/>
    </location>
</feature>
<dbReference type="GO" id="GO:0004096">
    <property type="term" value="F:catalase activity"/>
    <property type="evidence" value="ECO:0007669"/>
    <property type="project" value="UniProtKB-UniRule"/>
</dbReference>
<dbReference type="PROSITE" id="PS00437">
    <property type="entry name" value="CATALASE_1"/>
    <property type="match status" value="1"/>
</dbReference>
<keyword evidence="4 10" id="KW-0575">Peroxidase</keyword>
<dbReference type="CDD" id="cd08155">
    <property type="entry name" value="catalase_clade_2"/>
    <property type="match status" value="1"/>
</dbReference>
<dbReference type="GO" id="GO:0046872">
    <property type="term" value="F:metal ion binding"/>
    <property type="evidence" value="ECO:0007669"/>
    <property type="project" value="UniProtKB-KW"/>
</dbReference>
<evidence type="ECO:0000256" key="13">
    <source>
        <dbReference type="PIRSR" id="PIRSR038927-3"/>
    </source>
</evidence>
<feature type="active site" evidence="11">
    <location>
        <position position="73"/>
    </location>
</feature>
<dbReference type="InterPro" id="IPR041399">
    <property type="entry name" value="Catalase_large_C"/>
</dbReference>
<evidence type="ECO:0000256" key="15">
    <source>
        <dbReference type="SAM" id="MobiDB-lite"/>
    </source>
</evidence>
<feature type="domain" description="Catalase core" evidence="16">
    <location>
        <begin position="26"/>
        <end position="414"/>
    </location>
</feature>
<dbReference type="PIRSF" id="PIRSF038927">
    <property type="entry name" value="Catalase_clade2"/>
    <property type="match status" value="1"/>
</dbReference>
<feature type="binding site" evidence="13">
    <location>
        <position position="159"/>
    </location>
    <ligand>
        <name>heme</name>
        <dbReference type="ChEBI" id="CHEBI:30413"/>
    </ligand>
</feature>
<dbReference type="GO" id="GO:0020037">
    <property type="term" value="F:heme binding"/>
    <property type="evidence" value="ECO:0007669"/>
    <property type="project" value="UniProtKB-UniRule"/>
</dbReference>
<keyword evidence="7 10" id="KW-0560">Oxidoreductase</keyword>
<dbReference type="CDD" id="cd03132">
    <property type="entry name" value="GATase1_catalase"/>
    <property type="match status" value="1"/>
</dbReference>
<evidence type="ECO:0000313" key="18">
    <source>
        <dbReference type="Proteomes" id="UP000603865"/>
    </source>
</evidence>
<evidence type="ECO:0000256" key="1">
    <source>
        <dbReference type="ARBA" id="ARBA00001971"/>
    </source>
</evidence>
<dbReference type="InterPro" id="IPR029062">
    <property type="entry name" value="Class_I_gatase-like"/>
</dbReference>
<proteinExistence type="inferred from homology"/>
<organism evidence="17 18">
    <name type="scientific">Deinococcus ruber</name>
    <dbReference type="NCBI Taxonomy" id="1848197"/>
    <lineage>
        <taxon>Bacteria</taxon>
        <taxon>Thermotogati</taxon>
        <taxon>Deinococcota</taxon>
        <taxon>Deinococci</taxon>
        <taxon>Deinococcales</taxon>
        <taxon>Deinococcaceae</taxon>
        <taxon>Deinococcus</taxon>
    </lineage>
</organism>
<gene>
    <name evidence="17" type="ORF">GCM10008957_15060</name>
</gene>
<dbReference type="RefSeq" id="WP_189088977.1">
    <property type="nucleotide sequence ID" value="NZ_BMQL01000006.1"/>
</dbReference>
<feature type="binding site" evidence="13">
    <location>
        <position position="110"/>
    </location>
    <ligand>
        <name>heme</name>
        <dbReference type="ChEBI" id="CHEBI:30413"/>
    </ligand>
</feature>
<dbReference type="PANTHER" id="PTHR42821:SF1">
    <property type="entry name" value="CATALASE-B"/>
    <property type="match status" value="1"/>
</dbReference>
<evidence type="ECO:0000259" key="16">
    <source>
        <dbReference type="SMART" id="SM01060"/>
    </source>
</evidence>
<accession>A0A918F383</accession>
<dbReference type="PROSITE" id="PS00438">
    <property type="entry name" value="CATALASE_2"/>
    <property type="match status" value="1"/>
</dbReference>
<evidence type="ECO:0000256" key="2">
    <source>
        <dbReference type="ARBA" id="ARBA00010660"/>
    </source>
</evidence>
<dbReference type="Pfam" id="PF00199">
    <property type="entry name" value="Catalase"/>
    <property type="match status" value="1"/>
</dbReference>
<feature type="binding site" evidence="13">
    <location>
        <position position="356"/>
    </location>
    <ligand>
        <name>heme</name>
        <dbReference type="ChEBI" id="CHEBI:30413"/>
    </ligand>
</feature>
<dbReference type="FunFam" id="2.40.180.10:FF:000003">
    <property type="entry name" value="Catalase"/>
    <property type="match status" value="1"/>
</dbReference>
<comment type="cofactor">
    <cofactor evidence="1 10 12">
        <name>heme</name>
        <dbReference type="ChEBI" id="CHEBI:30413"/>
    </cofactor>
</comment>
<evidence type="ECO:0000256" key="4">
    <source>
        <dbReference type="ARBA" id="ARBA00022559"/>
    </source>
</evidence>
<evidence type="ECO:0000256" key="8">
    <source>
        <dbReference type="ARBA" id="ARBA00023004"/>
    </source>
</evidence>
<evidence type="ECO:0000313" key="17">
    <source>
        <dbReference type="EMBL" id="GGR03187.1"/>
    </source>
</evidence>
<evidence type="ECO:0000256" key="6">
    <source>
        <dbReference type="ARBA" id="ARBA00022723"/>
    </source>
</evidence>
<feature type="region of interest" description="Disordered" evidence="15">
    <location>
        <begin position="1"/>
        <end position="42"/>
    </location>
</feature>
<protein>
    <recommendedName>
        <fullName evidence="3 10">Catalase</fullName>
        <ecNumber evidence="3 10">1.11.1.6</ecNumber>
    </recommendedName>
</protein>
<evidence type="ECO:0000256" key="9">
    <source>
        <dbReference type="ARBA" id="ARBA00023324"/>
    </source>
</evidence>
<dbReference type="Gene3D" id="3.40.50.880">
    <property type="match status" value="1"/>
</dbReference>
<reference evidence="17" key="2">
    <citation type="submission" date="2020-09" db="EMBL/GenBank/DDBJ databases">
        <authorList>
            <person name="Sun Q."/>
            <person name="Ohkuma M."/>
        </authorList>
    </citation>
    <scope>NUCLEOTIDE SEQUENCE</scope>
    <source>
        <strain evidence="17">JCM 31311</strain>
    </source>
</reference>
<reference evidence="17" key="1">
    <citation type="journal article" date="2014" name="Int. J. Syst. Evol. Microbiol.">
        <title>Complete genome sequence of Corynebacterium casei LMG S-19264T (=DSM 44701T), isolated from a smear-ripened cheese.</title>
        <authorList>
            <consortium name="US DOE Joint Genome Institute (JGI-PGF)"/>
            <person name="Walter F."/>
            <person name="Albersmeier A."/>
            <person name="Kalinowski J."/>
            <person name="Ruckert C."/>
        </authorList>
    </citation>
    <scope>NUCLEOTIDE SEQUENCE</scope>
    <source>
        <strain evidence="17">JCM 31311</strain>
    </source>
</reference>
<dbReference type="SMART" id="SM01060">
    <property type="entry name" value="Catalase"/>
    <property type="match status" value="1"/>
</dbReference>
<feature type="region of interest" description="Disordered" evidence="15">
    <location>
        <begin position="537"/>
        <end position="558"/>
    </location>
</feature>
<dbReference type="EMBL" id="BMQL01000006">
    <property type="protein sequence ID" value="GGR03187.1"/>
    <property type="molecule type" value="Genomic_DNA"/>
</dbReference>
<comment type="similarity">
    <text evidence="2">Belongs to the catalase family. HPII subfamily.</text>
</comment>
<dbReference type="PRINTS" id="PR00067">
    <property type="entry name" value="CATALASE"/>
</dbReference>